<evidence type="ECO:0000256" key="2">
    <source>
        <dbReference type="ARBA" id="ARBA00023125"/>
    </source>
</evidence>
<dbReference type="AlphaFoldDB" id="A0A1G7E8R0"/>
<dbReference type="InterPro" id="IPR014757">
    <property type="entry name" value="Tscrpt_reg_IclR_C"/>
</dbReference>
<dbReference type="GO" id="GO:0045892">
    <property type="term" value="P:negative regulation of DNA-templated transcription"/>
    <property type="evidence" value="ECO:0007669"/>
    <property type="project" value="TreeGrafter"/>
</dbReference>
<reference evidence="7" key="1">
    <citation type="submission" date="2016-10" db="EMBL/GenBank/DDBJ databases">
        <authorList>
            <person name="Varghese N."/>
            <person name="Submissions S."/>
        </authorList>
    </citation>
    <scope>NUCLEOTIDE SEQUENCE [LARGE SCALE GENOMIC DNA]</scope>
    <source>
        <strain evidence="7">DSM 10146</strain>
    </source>
</reference>
<gene>
    <name evidence="6" type="ORF">SAMN04488105_105191</name>
</gene>
<evidence type="ECO:0000313" key="7">
    <source>
        <dbReference type="Proteomes" id="UP000198994"/>
    </source>
</evidence>
<dbReference type="Pfam" id="PF09339">
    <property type="entry name" value="HTH_IclR"/>
    <property type="match status" value="1"/>
</dbReference>
<dbReference type="SUPFAM" id="SSF46785">
    <property type="entry name" value="Winged helix' DNA-binding domain"/>
    <property type="match status" value="1"/>
</dbReference>
<feature type="domain" description="IclR-ED" evidence="5">
    <location>
        <begin position="69"/>
        <end position="246"/>
    </location>
</feature>
<feature type="domain" description="HTH iclR-type" evidence="4">
    <location>
        <begin position="6"/>
        <end position="68"/>
    </location>
</feature>
<dbReference type="InterPro" id="IPR036388">
    <property type="entry name" value="WH-like_DNA-bd_sf"/>
</dbReference>
<evidence type="ECO:0000313" key="6">
    <source>
        <dbReference type="EMBL" id="SDE59846.1"/>
    </source>
</evidence>
<dbReference type="RefSeq" id="WP_165617065.1">
    <property type="nucleotide sequence ID" value="NZ_FNAV01000005.1"/>
</dbReference>
<keyword evidence="3" id="KW-0804">Transcription</keyword>
<dbReference type="PROSITE" id="PS51078">
    <property type="entry name" value="ICLR_ED"/>
    <property type="match status" value="1"/>
</dbReference>
<evidence type="ECO:0000259" key="5">
    <source>
        <dbReference type="PROSITE" id="PS51078"/>
    </source>
</evidence>
<dbReference type="Pfam" id="PF01614">
    <property type="entry name" value="IclR_C"/>
    <property type="match status" value="1"/>
</dbReference>
<dbReference type="PANTHER" id="PTHR30136:SF24">
    <property type="entry name" value="HTH-TYPE TRANSCRIPTIONAL REPRESSOR ALLR"/>
    <property type="match status" value="1"/>
</dbReference>
<dbReference type="GO" id="GO:0003700">
    <property type="term" value="F:DNA-binding transcription factor activity"/>
    <property type="evidence" value="ECO:0007669"/>
    <property type="project" value="TreeGrafter"/>
</dbReference>
<dbReference type="Gene3D" id="1.10.10.10">
    <property type="entry name" value="Winged helix-like DNA-binding domain superfamily/Winged helix DNA-binding domain"/>
    <property type="match status" value="1"/>
</dbReference>
<proteinExistence type="predicted"/>
<evidence type="ECO:0000256" key="1">
    <source>
        <dbReference type="ARBA" id="ARBA00023015"/>
    </source>
</evidence>
<dbReference type="STRING" id="282683.SAMN04488105_105191"/>
<keyword evidence="1" id="KW-0805">Transcription regulation</keyword>
<dbReference type="Gene3D" id="3.30.450.40">
    <property type="match status" value="1"/>
</dbReference>
<protein>
    <submittedName>
        <fullName evidence="6">Transcriptional regulator, IclR family</fullName>
    </submittedName>
</protein>
<evidence type="ECO:0000256" key="3">
    <source>
        <dbReference type="ARBA" id="ARBA00023163"/>
    </source>
</evidence>
<dbReference type="SUPFAM" id="SSF55781">
    <property type="entry name" value="GAF domain-like"/>
    <property type="match status" value="1"/>
</dbReference>
<evidence type="ECO:0000259" key="4">
    <source>
        <dbReference type="PROSITE" id="PS51077"/>
    </source>
</evidence>
<keyword evidence="7" id="KW-1185">Reference proteome</keyword>
<dbReference type="GO" id="GO:0003677">
    <property type="term" value="F:DNA binding"/>
    <property type="evidence" value="ECO:0007669"/>
    <property type="project" value="UniProtKB-KW"/>
</dbReference>
<dbReference type="InterPro" id="IPR029016">
    <property type="entry name" value="GAF-like_dom_sf"/>
</dbReference>
<dbReference type="InterPro" id="IPR050707">
    <property type="entry name" value="HTH_MetabolicPath_Reg"/>
</dbReference>
<keyword evidence="2" id="KW-0238">DNA-binding</keyword>
<accession>A0A1G7E8R0</accession>
<dbReference type="SMART" id="SM00346">
    <property type="entry name" value="HTH_ICLR"/>
    <property type="match status" value="1"/>
</dbReference>
<dbReference type="PANTHER" id="PTHR30136">
    <property type="entry name" value="HELIX-TURN-HELIX TRANSCRIPTIONAL REGULATOR, ICLR FAMILY"/>
    <property type="match status" value="1"/>
</dbReference>
<name>A0A1G7E8R0_9RHOB</name>
<dbReference type="InterPro" id="IPR036390">
    <property type="entry name" value="WH_DNA-bd_sf"/>
</dbReference>
<dbReference type="Proteomes" id="UP000198994">
    <property type="component" value="Unassembled WGS sequence"/>
</dbReference>
<dbReference type="EMBL" id="FNAV01000005">
    <property type="protein sequence ID" value="SDE59846.1"/>
    <property type="molecule type" value="Genomic_DNA"/>
</dbReference>
<organism evidence="6 7">
    <name type="scientific">Salipiger thiooxidans</name>
    <dbReference type="NCBI Taxonomy" id="282683"/>
    <lineage>
        <taxon>Bacteria</taxon>
        <taxon>Pseudomonadati</taxon>
        <taxon>Pseudomonadota</taxon>
        <taxon>Alphaproteobacteria</taxon>
        <taxon>Rhodobacterales</taxon>
        <taxon>Roseobacteraceae</taxon>
        <taxon>Salipiger</taxon>
    </lineage>
</organism>
<sequence length="246" mass="26477">MARDTSLSAGKAIVVFKAICDFARPCSIADIAAAVGYPRTVTVRMIATLEDHGFIERGRHTGLYAVSPALLHHVQKALAHNPVLSRVELIMRDIVNQTEDTALYMIRSGDKALVMQRVEGSAPVRIFASEVGMELPLHCGGAPLALLAYAPEAEVESYLATPLVKRTEHTMTDPAALRSRLASVRAAGFSVGDEDLFDYVVAVGAPIFDGDGTLAGAVSVGNIIQRYTPERVQEVGRILMDTIAKY</sequence>
<dbReference type="PROSITE" id="PS51077">
    <property type="entry name" value="HTH_ICLR"/>
    <property type="match status" value="1"/>
</dbReference>
<dbReference type="InterPro" id="IPR005471">
    <property type="entry name" value="Tscrpt_reg_IclR_N"/>
</dbReference>